<comment type="subcellular location">
    <subcellularLocation>
        <location evidence="1">Cell envelope</location>
    </subcellularLocation>
</comment>
<evidence type="ECO:0000256" key="3">
    <source>
        <dbReference type="SAM" id="MobiDB-lite"/>
    </source>
</evidence>
<dbReference type="InterPro" id="IPR006143">
    <property type="entry name" value="RND_pump_MFP"/>
</dbReference>
<dbReference type="Proteomes" id="UP001162880">
    <property type="component" value="Unassembled WGS sequence"/>
</dbReference>
<dbReference type="InterPro" id="IPR058626">
    <property type="entry name" value="MdtA-like_b-barrel"/>
</dbReference>
<dbReference type="PANTHER" id="PTHR30158:SF3">
    <property type="entry name" value="MULTIDRUG EFFLUX PUMP SUBUNIT ACRA-RELATED"/>
    <property type="match status" value="1"/>
</dbReference>
<feature type="region of interest" description="Disordered" evidence="3">
    <location>
        <begin position="361"/>
        <end position="382"/>
    </location>
</feature>
<feature type="domain" description="Multidrug resistance protein MdtA-like beta-barrel" evidence="6">
    <location>
        <begin position="196"/>
        <end position="282"/>
    </location>
</feature>
<dbReference type="Gene3D" id="2.40.30.170">
    <property type="match status" value="1"/>
</dbReference>
<feature type="domain" description="Multidrug resistance protein MdtA-like barrel-sandwich hybrid" evidence="5">
    <location>
        <begin position="50"/>
        <end position="192"/>
    </location>
</feature>
<evidence type="ECO:0000313" key="8">
    <source>
        <dbReference type="EMBL" id="MCJ2177508.1"/>
    </source>
</evidence>
<dbReference type="PANTHER" id="PTHR30158">
    <property type="entry name" value="ACRA/E-RELATED COMPONENT OF DRUG EFFLUX TRANSPORTER"/>
    <property type="match status" value="1"/>
</dbReference>
<reference evidence="8" key="1">
    <citation type="submission" date="2022-03" db="EMBL/GenBank/DDBJ databases">
        <title>Identification of a novel bacterium isolated from mangrove sediments.</title>
        <authorList>
            <person name="Pan X."/>
        </authorList>
    </citation>
    <scope>NUCLEOTIDE SEQUENCE</scope>
    <source>
        <strain evidence="8">B2580</strain>
    </source>
</reference>
<feature type="domain" description="Multidrug resistance protein MdtA-like alpha-helical hairpin" evidence="4">
    <location>
        <begin position="90"/>
        <end position="159"/>
    </location>
</feature>
<feature type="domain" description="Multidrug resistance protein MdtA-like C-terminal permuted SH3" evidence="7">
    <location>
        <begin position="287"/>
        <end position="347"/>
    </location>
</feature>
<dbReference type="InterPro" id="IPR058627">
    <property type="entry name" value="MdtA-like_C"/>
</dbReference>
<dbReference type="Gene3D" id="1.10.287.470">
    <property type="entry name" value="Helix hairpin bin"/>
    <property type="match status" value="1"/>
</dbReference>
<sequence length="382" mass="39744">MLLASGLAACSNGKNDEQKRPAAQVGFVVAAVSEVPVGVSLSGRTVAFETSEVRPQVAGVIRKRYFTEGGYVRAGQPLFQIDPSLYQAAVNQAQANLASARASADAAGAKADRYKPLADMEAVAKQDYTDALASARVAKASVAQMAAALDTAKVNLRFTTVPAPISGRIGRSLFTVGALASASQTDPLAVIQRTDPIYVDMQQSAAELTALRRKLAAGGVKPGNTQVRLKLDDGTEYAASGTVQFSEVTVDESTGTVTLRARFPNPDGMLLPGMFVTAMFDQATDPNAILIPQNAVQRDFDGSAYVMVVGAGNKAARRTVTADRTYGSDSVVTSGLQKGDKVIVQGLNGLKQGVTIKPVEASSPQPVVPAKAGGDTSTNKGH</sequence>
<evidence type="ECO:0000256" key="2">
    <source>
        <dbReference type="ARBA" id="ARBA00009477"/>
    </source>
</evidence>
<dbReference type="EMBL" id="JALHLE010000003">
    <property type="protein sequence ID" value="MCJ2177508.1"/>
    <property type="molecule type" value="Genomic_DNA"/>
</dbReference>
<evidence type="ECO:0000259" key="5">
    <source>
        <dbReference type="Pfam" id="PF25917"/>
    </source>
</evidence>
<dbReference type="Pfam" id="PF25967">
    <property type="entry name" value="RND-MFP_C"/>
    <property type="match status" value="1"/>
</dbReference>
<name>A0ABT0AXZ2_9SPHN</name>
<protein>
    <submittedName>
        <fullName evidence="8">Efflux RND transporter periplasmic adaptor subunit</fullName>
    </submittedName>
</protein>
<dbReference type="Pfam" id="PF25917">
    <property type="entry name" value="BSH_RND"/>
    <property type="match status" value="1"/>
</dbReference>
<comment type="caution">
    <text evidence="8">The sequence shown here is derived from an EMBL/GenBank/DDBJ whole genome shotgun (WGS) entry which is preliminary data.</text>
</comment>
<gene>
    <name evidence="8" type="ORF">MTR64_02965</name>
</gene>
<accession>A0ABT0AXZ2</accession>
<keyword evidence="9" id="KW-1185">Reference proteome</keyword>
<comment type="similarity">
    <text evidence="2">Belongs to the membrane fusion protein (MFP) (TC 8.A.1) family.</text>
</comment>
<dbReference type="InterPro" id="IPR058625">
    <property type="entry name" value="MdtA-like_BSH"/>
</dbReference>
<proteinExistence type="inferred from homology"/>
<evidence type="ECO:0000259" key="4">
    <source>
        <dbReference type="Pfam" id="PF25876"/>
    </source>
</evidence>
<evidence type="ECO:0000256" key="1">
    <source>
        <dbReference type="ARBA" id="ARBA00004196"/>
    </source>
</evidence>
<dbReference type="Gene3D" id="2.40.420.20">
    <property type="match status" value="1"/>
</dbReference>
<dbReference type="Pfam" id="PF25876">
    <property type="entry name" value="HH_MFP_RND"/>
    <property type="match status" value="1"/>
</dbReference>
<organism evidence="8 9">
    <name type="scientific">Novosphingobium album</name>
    <name type="common">ex Hu et al. 2023</name>
    <dbReference type="NCBI Taxonomy" id="2930093"/>
    <lineage>
        <taxon>Bacteria</taxon>
        <taxon>Pseudomonadati</taxon>
        <taxon>Pseudomonadota</taxon>
        <taxon>Alphaproteobacteria</taxon>
        <taxon>Sphingomonadales</taxon>
        <taxon>Sphingomonadaceae</taxon>
        <taxon>Novosphingobium</taxon>
    </lineage>
</organism>
<evidence type="ECO:0000259" key="7">
    <source>
        <dbReference type="Pfam" id="PF25967"/>
    </source>
</evidence>
<dbReference type="InterPro" id="IPR058624">
    <property type="entry name" value="MdtA-like_HH"/>
</dbReference>
<dbReference type="Gene3D" id="2.40.50.100">
    <property type="match status" value="1"/>
</dbReference>
<dbReference type="Pfam" id="PF25944">
    <property type="entry name" value="Beta-barrel_RND"/>
    <property type="match status" value="1"/>
</dbReference>
<evidence type="ECO:0000313" key="9">
    <source>
        <dbReference type="Proteomes" id="UP001162880"/>
    </source>
</evidence>
<evidence type="ECO:0000259" key="6">
    <source>
        <dbReference type="Pfam" id="PF25944"/>
    </source>
</evidence>
<dbReference type="SUPFAM" id="SSF111369">
    <property type="entry name" value="HlyD-like secretion proteins"/>
    <property type="match status" value="1"/>
</dbReference>
<dbReference type="RefSeq" id="WP_243990703.1">
    <property type="nucleotide sequence ID" value="NZ_JALHLE010000003.1"/>
</dbReference>
<dbReference type="NCBIfam" id="TIGR01730">
    <property type="entry name" value="RND_mfp"/>
    <property type="match status" value="1"/>
</dbReference>